<evidence type="ECO:0000256" key="1">
    <source>
        <dbReference type="SAM" id="MobiDB-lite"/>
    </source>
</evidence>
<dbReference type="HOGENOM" id="CLU_028917_0_0_1"/>
<dbReference type="AlphaFoldDB" id="A0A0C3LL08"/>
<dbReference type="EMBL" id="KN823120">
    <property type="protein sequence ID" value="KIO22057.1"/>
    <property type="molecule type" value="Genomic_DNA"/>
</dbReference>
<feature type="transmembrane region" description="Helical" evidence="2">
    <location>
        <begin position="553"/>
        <end position="575"/>
    </location>
</feature>
<evidence type="ECO:0000313" key="4">
    <source>
        <dbReference type="Proteomes" id="UP000054248"/>
    </source>
</evidence>
<evidence type="ECO:0000256" key="2">
    <source>
        <dbReference type="SAM" id="Phobius"/>
    </source>
</evidence>
<name>A0A0C3LL08_9AGAM</name>
<sequence length="638" mass="69912">MEAIQKDPAVEPLLQTDKRSSTPDAMMPDHPNTLGEEGSLKRPFGSTPSPSNPRPHSNPSDDPTADHSDHQLSEIEQKSSISEAQSRRPTLRKVPFRKSTRGDHLEIAQANVSMSHLKPIIKPLLYLIGGCILAIAHHLFNSRANGRPIDPPTKIPQVWVLRIGTGFAFAFKTTLAASLSFVICQLLWFSTRRKYLTVQDINTLYSVERRDIMSTVLSNAVMHGPLLVGATILSFMLPIAAVFTPASLGVRVITYVEEAPCVIAAGNFKNLSSSGSGAPRFSQATSCLSFSDITATVARISETTFAKGAPIPLPEFCGKNCTYKVNVDSMAFKCAQNVPLPAGHMGTFDSAHPGPATKTFWNATVIGDQTEPNSPFYVGWATGEFGLYMDTSVGTNGSAYCVPVSARYEFTVQTVNGAQSVFYNVTTFDQLSPVLPPVDQYGCRTRDVSTADRQIGAIALAARRVLLGSLSVFNTKMEVVWSFNSTVRLASFLNMTMQYLEEQYIWKDVIKGIEETTAHITASLLSLDNGLQNSTCSYGHSKVVYDYNPENLFAPYGVAIFIVAIALGFGVFVFLRFNPDDLTTSFADTISVTRTQEMESFARKHDDRDELESLLRSIEFRLSELPGGYMGYGTKQAF</sequence>
<feature type="transmembrane region" description="Helical" evidence="2">
    <location>
        <begin position="124"/>
        <end position="140"/>
    </location>
</feature>
<reference evidence="4" key="2">
    <citation type="submission" date="2015-01" db="EMBL/GenBank/DDBJ databases">
        <title>Evolutionary Origins and Diversification of the Mycorrhizal Mutualists.</title>
        <authorList>
            <consortium name="DOE Joint Genome Institute"/>
            <consortium name="Mycorrhizal Genomics Consortium"/>
            <person name="Kohler A."/>
            <person name="Kuo A."/>
            <person name="Nagy L.G."/>
            <person name="Floudas D."/>
            <person name="Copeland A."/>
            <person name="Barry K.W."/>
            <person name="Cichocki N."/>
            <person name="Veneault-Fourrey C."/>
            <person name="LaButti K."/>
            <person name="Lindquist E.A."/>
            <person name="Lipzen A."/>
            <person name="Lundell T."/>
            <person name="Morin E."/>
            <person name="Murat C."/>
            <person name="Riley R."/>
            <person name="Ohm R."/>
            <person name="Sun H."/>
            <person name="Tunlid A."/>
            <person name="Henrissat B."/>
            <person name="Grigoriev I.V."/>
            <person name="Hibbett D.S."/>
            <person name="Martin F."/>
        </authorList>
    </citation>
    <scope>NUCLEOTIDE SEQUENCE [LARGE SCALE GENOMIC DNA]</scope>
    <source>
        <strain evidence="4">MUT 4182</strain>
    </source>
</reference>
<proteinExistence type="predicted"/>
<feature type="compositionally biased region" description="Basic and acidic residues" evidence="1">
    <location>
        <begin position="64"/>
        <end position="77"/>
    </location>
</feature>
<organism evidence="3 4">
    <name type="scientific">Tulasnella calospora MUT 4182</name>
    <dbReference type="NCBI Taxonomy" id="1051891"/>
    <lineage>
        <taxon>Eukaryota</taxon>
        <taxon>Fungi</taxon>
        <taxon>Dikarya</taxon>
        <taxon>Basidiomycota</taxon>
        <taxon>Agaricomycotina</taxon>
        <taxon>Agaricomycetes</taxon>
        <taxon>Cantharellales</taxon>
        <taxon>Tulasnellaceae</taxon>
        <taxon>Tulasnella</taxon>
    </lineage>
</organism>
<dbReference type="STRING" id="1051891.A0A0C3LL08"/>
<feature type="compositionally biased region" description="Polar residues" evidence="1">
    <location>
        <begin position="78"/>
        <end position="88"/>
    </location>
</feature>
<reference evidence="3 4" key="1">
    <citation type="submission" date="2014-04" db="EMBL/GenBank/DDBJ databases">
        <authorList>
            <consortium name="DOE Joint Genome Institute"/>
            <person name="Kuo A."/>
            <person name="Girlanda M."/>
            <person name="Perotto S."/>
            <person name="Kohler A."/>
            <person name="Nagy L.G."/>
            <person name="Floudas D."/>
            <person name="Copeland A."/>
            <person name="Barry K.W."/>
            <person name="Cichocki N."/>
            <person name="Veneault-Fourrey C."/>
            <person name="LaButti K."/>
            <person name="Lindquist E.A."/>
            <person name="Lipzen A."/>
            <person name="Lundell T."/>
            <person name="Morin E."/>
            <person name="Murat C."/>
            <person name="Sun H."/>
            <person name="Tunlid A."/>
            <person name="Henrissat B."/>
            <person name="Grigoriev I.V."/>
            <person name="Hibbett D.S."/>
            <person name="Martin F."/>
            <person name="Nordberg H.P."/>
            <person name="Cantor M.N."/>
            <person name="Hua S.X."/>
        </authorList>
    </citation>
    <scope>NUCLEOTIDE SEQUENCE [LARGE SCALE GENOMIC DNA]</scope>
    <source>
        <strain evidence="3 4">MUT 4182</strain>
    </source>
</reference>
<feature type="compositionally biased region" description="Low complexity" evidence="1">
    <location>
        <begin position="46"/>
        <end position="62"/>
    </location>
</feature>
<accession>A0A0C3LL08</accession>
<protein>
    <submittedName>
        <fullName evidence="3">Uncharacterized protein</fullName>
    </submittedName>
</protein>
<feature type="transmembrane region" description="Helical" evidence="2">
    <location>
        <begin position="220"/>
        <end position="243"/>
    </location>
</feature>
<dbReference type="Proteomes" id="UP000054248">
    <property type="component" value="Unassembled WGS sequence"/>
</dbReference>
<dbReference type="OrthoDB" id="5322539at2759"/>
<keyword evidence="4" id="KW-1185">Reference proteome</keyword>
<feature type="transmembrane region" description="Helical" evidence="2">
    <location>
        <begin position="160"/>
        <end position="189"/>
    </location>
</feature>
<keyword evidence="2" id="KW-0812">Transmembrane</keyword>
<keyword evidence="2" id="KW-1133">Transmembrane helix</keyword>
<keyword evidence="2" id="KW-0472">Membrane</keyword>
<gene>
    <name evidence="3" type="ORF">M407DRAFT_28402</name>
</gene>
<evidence type="ECO:0000313" key="3">
    <source>
        <dbReference type="EMBL" id="KIO22057.1"/>
    </source>
</evidence>
<feature type="region of interest" description="Disordered" evidence="1">
    <location>
        <begin position="1"/>
        <end position="97"/>
    </location>
</feature>